<dbReference type="SUPFAM" id="SSF52058">
    <property type="entry name" value="L domain-like"/>
    <property type="match status" value="1"/>
</dbReference>
<dbReference type="PROSITE" id="PS51450">
    <property type="entry name" value="LRR"/>
    <property type="match status" value="1"/>
</dbReference>
<evidence type="ECO:0000313" key="5">
    <source>
        <dbReference type="Ensembl" id="ENSSSCP00045019440.1"/>
    </source>
</evidence>
<evidence type="ECO:0000256" key="3">
    <source>
        <dbReference type="SAM" id="Coils"/>
    </source>
</evidence>
<dbReference type="FunFam" id="3.80.10.10:FF:000174">
    <property type="entry name" value="E3 ubiquitin-protein ligase LRSAM1 isoform 1"/>
    <property type="match status" value="1"/>
</dbReference>
<organism evidence="5 6">
    <name type="scientific">Sus scrofa</name>
    <name type="common">Pig</name>
    <dbReference type="NCBI Taxonomy" id="9823"/>
    <lineage>
        <taxon>Eukaryota</taxon>
        <taxon>Metazoa</taxon>
        <taxon>Chordata</taxon>
        <taxon>Craniata</taxon>
        <taxon>Vertebrata</taxon>
        <taxon>Euteleostomi</taxon>
        <taxon>Mammalia</taxon>
        <taxon>Eutheria</taxon>
        <taxon>Laurasiatheria</taxon>
        <taxon>Artiodactyla</taxon>
        <taxon>Suina</taxon>
        <taxon>Suidae</taxon>
        <taxon>Sus</taxon>
    </lineage>
</organism>
<evidence type="ECO:0000313" key="6">
    <source>
        <dbReference type="Proteomes" id="UP000694728"/>
    </source>
</evidence>
<protein>
    <recommendedName>
        <fullName evidence="4">Disease resistance R13L4/SHOC-2-like LRR domain-containing protein</fullName>
    </recommendedName>
</protein>
<dbReference type="InterPro" id="IPR050216">
    <property type="entry name" value="LRR_domain-containing"/>
</dbReference>
<evidence type="ECO:0000259" key="4">
    <source>
        <dbReference type="Pfam" id="PF23598"/>
    </source>
</evidence>
<dbReference type="Gene3D" id="3.80.10.10">
    <property type="entry name" value="Ribonuclease Inhibitor"/>
    <property type="match status" value="1"/>
</dbReference>
<dbReference type="InterPro" id="IPR055414">
    <property type="entry name" value="LRR_R13L4/SHOC2-like"/>
</dbReference>
<proteinExistence type="predicted"/>
<feature type="coiled-coil region" evidence="3">
    <location>
        <begin position="266"/>
        <end position="357"/>
    </location>
</feature>
<keyword evidence="1" id="KW-0433">Leucine-rich repeat</keyword>
<keyword evidence="2" id="KW-0677">Repeat</keyword>
<name>A0A8D1HKL2_PIG</name>
<accession>A0A8D1HKL2</accession>
<dbReference type="PANTHER" id="PTHR48051">
    <property type="match status" value="1"/>
</dbReference>
<dbReference type="PANTHER" id="PTHR48051:SF47">
    <property type="entry name" value="LEUCINE RICH REPEAT AND STERILE ALPHA MOTIF CONTAINING 1"/>
    <property type="match status" value="1"/>
</dbReference>
<reference evidence="5" key="1">
    <citation type="submission" date="2025-08" db="UniProtKB">
        <authorList>
            <consortium name="Ensembl"/>
        </authorList>
    </citation>
    <scope>IDENTIFICATION</scope>
</reference>
<evidence type="ECO:0000256" key="2">
    <source>
        <dbReference type="ARBA" id="ARBA00022737"/>
    </source>
</evidence>
<dbReference type="SMART" id="SM00369">
    <property type="entry name" value="LRR_TYP"/>
    <property type="match status" value="4"/>
</dbReference>
<feature type="domain" description="Disease resistance R13L4/SHOC-2-like LRR" evidence="4">
    <location>
        <begin position="103"/>
        <end position="166"/>
    </location>
</feature>
<dbReference type="Pfam" id="PF23598">
    <property type="entry name" value="LRR_14"/>
    <property type="match status" value="1"/>
</dbReference>
<dbReference type="SMART" id="SM00364">
    <property type="entry name" value="LRR_BAC"/>
    <property type="match status" value="4"/>
</dbReference>
<dbReference type="InterPro" id="IPR001611">
    <property type="entry name" value="Leu-rich_rpt"/>
</dbReference>
<dbReference type="InterPro" id="IPR032675">
    <property type="entry name" value="LRR_dom_sf"/>
</dbReference>
<dbReference type="Ensembl" id="ENSSSCT00045028126.1">
    <property type="protein sequence ID" value="ENSSSCP00045019440.1"/>
    <property type="gene ID" value="ENSSSCG00045016129.1"/>
</dbReference>
<dbReference type="InterPro" id="IPR003591">
    <property type="entry name" value="Leu-rich_rpt_typical-subtyp"/>
</dbReference>
<evidence type="ECO:0000256" key="1">
    <source>
        <dbReference type="ARBA" id="ARBA00022614"/>
    </source>
</evidence>
<dbReference type="Pfam" id="PF00560">
    <property type="entry name" value="LRR_1"/>
    <property type="match status" value="1"/>
</dbReference>
<keyword evidence="3" id="KW-0175">Coiled coil</keyword>
<dbReference type="Proteomes" id="UP000694728">
    <property type="component" value="Unplaced"/>
</dbReference>
<dbReference type="AlphaFoldDB" id="A0A8D1HKL2"/>
<sequence length="599" mass="68303">MPLFFRKRKPSEEARKRLEYQMCLIPSGAFATCKVLQKKVLIVHTNHLTSLLPKSCSLLSLATIKVLDLHDNQLTALPDDIGQLTALQVLNVERNQLTSLPRSIGNLIQLQTLNLKDNKLKELPDTLGELRSLRTLDISDNKVQRLPQMLAHVRTLETLSLDASSMVYPPQEVCSAGTEAIQQFLCKALGLEYYPPSQYLLPVLEQDGTKTSQDSPDGPSDRFCREEVEWQNRFSDYEKRKEQKMLEKLEFERRLELGQREHAQLLQQSNSQKDEILQTVKEEQSRLEQGLSERQCYLDAERQRLQEQLKQTEQSISSRIQKLLQENQRQKKNSEILKSLENERIRMEQLVSITQEETENLRRREVASAMQQMLSEVYQSRLIQIACEAHGQNLVQQTCSSMAEMGERFQQILSRQQMDKKKVISQILQESAMQKAAFEALQVKKDLMHRQIWKQVSSGRAPPPGGLQRHRRWLCSSDLNPGSFSGISFPSQSLSEPSQGVRRCLGQHHGSKWLRGWCARWLSGRAALTLSLDCLAAPALTSPRLYSWLGVQSPASPLAEIEEVRQMASPPEWAGSAWCQLRGGLGLEEGKVFSSGFRC</sequence>